<name>A0ABQ4UY00_9HYPH</name>
<accession>A0ABQ4UY00</accession>
<protein>
    <recommendedName>
        <fullName evidence="3">Phosphoadenosine phosphosulfate reductase family protein</fullName>
    </recommendedName>
</protein>
<dbReference type="InterPro" id="IPR014729">
    <property type="entry name" value="Rossmann-like_a/b/a_fold"/>
</dbReference>
<evidence type="ECO:0000313" key="2">
    <source>
        <dbReference type="Proteomes" id="UP001055093"/>
    </source>
</evidence>
<dbReference type="Gene3D" id="3.40.50.620">
    <property type="entry name" value="HUPs"/>
    <property type="match status" value="1"/>
</dbReference>
<dbReference type="RefSeq" id="WP_238308322.1">
    <property type="nucleotide sequence ID" value="NZ_BPRE01000013.1"/>
</dbReference>
<keyword evidence="2" id="KW-1185">Reference proteome</keyword>
<evidence type="ECO:0008006" key="3">
    <source>
        <dbReference type="Google" id="ProtNLM"/>
    </source>
</evidence>
<sequence>MTDLFAPLSADARSSTIRFVIFSSYGNDSCALIQWAHEWRLEGVAVVYSDTGWATAAWAERVQKMEAWARSLGFATYRTTSIGFADLAREKKGFPTQRYQWCSWRLKIEPGMRWLAEHDAEKRAICLVGVRHEEAKNPNDGRAQWPGFSPKSGNHGDRAVLAPFVEMKEDGRNALLARAGIEVLPHRSRECRCINSNKADLRLFDEADIDTIEALEAEVGKTMYRPHRCMGAKGIREVIKWANSPRGAYEPPEEPAAICDSMWCEQ</sequence>
<reference evidence="1" key="2">
    <citation type="submission" date="2021-08" db="EMBL/GenBank/DDBJ databases">
        <authorList>
            <person name="Tani A."/>
            <person name="Ola A."/>
            <person name="Ogura Y."/>
            <person name="Katsura K."/>
            <person name="Hayashi T."/>
        </authorList>
    </citation>
    <scope>NUCLEOTIDE SEQUENCE</scope>
    <source>
        <strain evidence="1">DSM 14458</strain>
    </source>
</reference>
<evidence type="ECO:0000313" key="1">
    <source>
        <dbReference type="EMBL" id="GJE77201.1"/>
    </source>
</evidence>
<comment type="caution">
    <text evidence="1">The sequence shown here is derived from an EMBL/GenBank/DDBJ whole genome shotgun (WGS) entry which is preliminary data.</text>
</comment>
<gene>
    <name evidence="1" type="ORF">BGCPKDLD_3804</name>
</gene>
<dbReference type="SUPFAM" id="SSF52402">
    <property type="entry name" value="Adenine nucleotide alpha hydrolases-like"/>
    <property type="match status" value="1"/>
</dbReference>
<organism evidence="1 2">
    <name type="scientific">Methylorubrum suomiense</name>
    <dbReference type="NCBI Taxonomy" id="144191"/>
    <lineage>
        <taxon>Bacteria</taxon>
        <taxon>Pseudomonadati</taxon>
        <taxon>Pseudomonadota</taxon>
        <taxon>Alphaproteobacteria</taxon>
        <taxon>Hyphomicrobiales</taxon>
        <taxon>Methylobacteriaceae</taxon>
        <taxon>Methylorubrum</taxon>
    </lineage>
</organism>
<reference evidence="1" key="1">
    <citation type="journal article" date="2021" name="Front. Microbiol.">
        <title>Comprehensive Comparative Genomics and Phenotyping of Methylobacterium Species.</title>
        <authorList>
            <person name="Alessa O."/>
            <person name="Ogura Y."/>
            <person name="Fujitani Y."/>
            <person name="Takami H."/>
            <person name="Hayashi T."/>
            <person name="Sahin N."/>
            <person name="Tani A."/>
        </authorList>
    </citation>
    <scope>NUCLEOTIDE SEQUENCE</scope>
    <source>
        <strain evidence="1">DSM 14458</strain>
    </source>
</reference>
<proteinExistence type="predicted"/>
<dbReference type="Proteomes" id="UP001055093">
    <property type="component" value="Unassembled WGS sequence"/>
</dbReference>
<dbReference type="EMBL" id="BPRE01000013">
    <property type="protein sequence ID" value="GJE77201.1"/>
    <property type="molecule type" value="Genomic_DNA"/>
</dbReference>